<dbReference type="InterPro" id="IPR011527">
    <property type="entry name" value="ABC1_TM_dom"/>
</dbReference>
<keyword evidence="3" id="KW-0547">Nucleotide-binding</keyword>
<evidence type="ECO:0000259" key="9">
    <source>
        <dbReference type="PROSITE" id="PS50929"/>
    </source>
</evidence>
<dbReference type="SUPFAM" id="SSF52540">
    <property type="entry name" value="P-loop containing nucleoside triphosphate hydrolases"/>
    <property type="match status" value="1"/>
</dbReference>
<feature type="transmembrane region" description="Helical" evidence="7">
    <location>
        <begin position="270"/>
        <end position="291"/>
    </location>
</feature>
<sequence length="624" mass="70890">MMYLSHIYGTGKSRYRFLSNLAYCMKEMWKWKKTVFLFTLFSFIPGIAADYLGALLPSWVVADLESGVDVRLLLFHIFLLCAFLWLGNVLSGCIHAWFSVGIDGYLYHFRRKFLDKIMDVDYDRLEDGPSREVTGNVISSVKFGRGLYFCASFMKEVPTAVILLLFYGVLISRVRWWLFVVIMLTVLIDLKLLGIARKKHREYYGKTSLSSRRTDYINTQAGDAAAGKDIRMYQLLDFLIGKYDAALGELERIFGAIHCWYTIRNVTNAFLLLFRNWAAYGLLLVLLAGGELSSSEFVYYIGLVSSFALYFEMLIRQLMNINSTNASVSYIREFLGWQDTWKRTDGIGAEALAKLRRSPVSLELRNVSFTYPGNERETLSDISLTIRPGEKLALLGLNGAGKTTLVKLICGFYHPTKGEILLGGIPIERFTREEYLSCVSVLFQDYTLLPVTLDENLTGGGKEDIDRNRLERDLTLSGFAERYEKTPGKGEASLIREVNGDSVDFSGGEKQKLLFTRALYKEAPLIILDEPTAALDPIAENELYLRYGEAMKNATSIFISHRLSSTRFCDRIVLLENGRLIEEGTHEQLLAGATRYAYLYEIQSRYYKSSGNAQEKKDAASAWR</sequence>
<dbReference type="InterPro" id="IPR003439">
    <property type="entry name" value="ABC_transporter-like_ATP-bd"/>
</dbReference>
<evidence type="ECO:0000256" key="3">
    <source>
        <dbReference type="ARBA" id="ARBA00022741"/>
    </source>
</evidence>
<evidence type="ECO:0000256" key="1">
    <source>
        <dbReference type="ARBA" id="ARBA00004651"/>
    </source>
</evidence>
<keyword evidence="5 7" id="KW-1133">Transmembrane helix</keyword>
<evidence type="ECO:0000256" key="7">
    <source>
        <dbReference type="SAM" id="Phobius"/>
    </source>
</evidence>
<dbReference type="PROSITE" id="PS50893">
    <property type="entry name" value="ABC_TRANSPORTER_2"/>
    <property type="match status" value="1"/>
</dbReference>
<name>A0A9D1YPT5_9FIRM</name>
<dbReference type="AlphaFoldDB" id="A0A9D1YPT5"/>
<dbReference type="SUPFAM" id="SSF90123">
    <property type="entry name" value="ABC transporter transmembrane region"/>
    <property type="match status" value="1"/>
</dbReference>
<protein>
    <submittedName>
        <fullName evidence="10">ABC transporter ATP-binding protein/permease</fullName>
    </submittedName>
</protein>
<accession>A0A9D1YPT5</accession>
<evidence type="ECO:0000256" key="6">
    <source>
        <dbReference type="ARBA" id="ARBA00023136"/>
    </source>
</evidence>
<dbReference type="SMART" id="SM00382">
    <property type="entry name" value="AAA"/>
    <property type="match status" value="1"/>
</dbReference>
<dbReference type="EMBL" id="DXDD01000100">
    <property type="protein sequence ID" value="HIY60601.1"/>
    <property type="molecule type" value="Genomic_DNA"/>
</dbReference>
<dbReference type="InterPro" id="IPR003593">
    <property type="entry name" value="AAA+_ATPase"/>
</dbReference>
<dbReference type="InterPro" id="IPR027417">
    <property type="entry name" value="P-loop_NTPase"/>
</dbReference>
<dbReference type="InterPro" id="IPR039421">
    <property type="entry name" value="Type_1_exporter"/>
</dbReference>
<dbReference type="GO" id="GO:0034040">
    <property type="term" value="F:ATPase-coupled lipid transmembrane transporter activity"/>
    <property type="evidence" value="ECO:0007669"/>
    <property type="project" value="TreeGrafter"/>
</dbReference>
<dbReference type="PANTHER" id="PTHR24221">
    <property type="entry name" value="ATP-BINDING CASSETTE SUB-FAMILY B"/>
    <property type="match status" value="1"/>
</dbReference>
<evidence type="ECO:0000256" key="2">
    <source>
        <dbReference type="ARBA" id="ARBA00022692"/>
    </source>
</evidence>
<comment type="subcellular location">
    <subcellularLocation>
        <location evidence="1">Cell membrane</location>
        <topology evidence="1">Multi-pass membrane protein</topology>
    </subcellularLocation>
</comment>
<evidence type="ECO:0000313" key="11">
    <source>
        <dbReference type="Proteomes" id="UP000824007"/>
    </source>
</evidence>
<dbReference type="CDD" id="cd03228">
    <property type="entry name" value="ABCC_MRP_Like"/>
    <property type="match status" value="1"/>
</dbReference>
<dbReference type="Pfam" id="PF00005">
    <property type="entry name" value="ABC_tran"/>
    <property type="match status" value="1"/>
</dbReference>
<dbReference type="Gene3D" id="1.20.1560.10">
    <property type="entry name" value="ABC transporter type 1, transmembrane domain"/>
    <property type="match status" value="1"/>
</dbReference>
<dbReference type="PROSITE" id="PS50929">
    <property type="entry name" value="ABC_TM1F"/>
    <property type="match status" value="1"/>
</dbReference>
<keyword evidence="6 7" id="KW-0472">Membrane</keyword>
<comment type="caution">
    <text evidence="10">The sequence shown here is derived from an EMBL/GenBank/DDBJ whole genome shotgun (WGS) entry which is preliminary data.</text>
</comment>
<dbReference type="GO" id="GO:0140359">
    <property type="term" value="F:ABC-type transporter activity"/>
    <property type="evidence" value="ECO:0007669"/>
    <property type="project" value="InterPro"/>
</dbReference>
<evidence type="ECO:0000256" key="5">
    <source>
        <dbReference type="ARBA" id="ARBA00022989"/>
    </source>
</evidence>
<feature type="transmembrane region" description="Helical" evidence="7">
    <location>
        <begin position="176"/>
        <end position="196"/>
    </location>
</feature>
<evidence type="ECO:0000259" key="8">
    <source>
        <dbReference type="PROSITE" id="PS50893"/>
    </source>
</evidence>
<feature type="transmembrane region" description="Helical" evidence="7">
    <location>
        <begin position="147"/>
        <end position="170"/>
    </location>
</feature>
<evidence type="ECO:0000256" key="4">
    <source>
        <dbReference type="ARBA" id="ARBA00022840"/>
    </source>
</evidence>
<keyword evidence="2 7" id="KW-0812">Transmembrane</keyword>
<feature type="transmembrane region" description="Helical" evidence="7">
    <location>
        <begin position="73"/>
        <end position="106"/>
    </location>
</feature>
<feature type="transmembrane region" description="Helical" evidence="7">
    <location>
        <begin position="297"/>
        <end position="315"/>
    </location>
</feature>
<dbReference type="InterPro" id="IPR036640">
    <property type="entry name" value="ABC1_TM_sf"/>
</dbReference>
<dbReference type="Gene3D" id="3.40.50.300">
    <property type="entry name" value="P-loop containing nucleotide triphosphate hydrolases"/>
    <property type="match status" value="1"/>
</dbReference>
<reference evidence="10" key="2">
    <citation type="submission" date="2021-04" db="EMBL/GenBank/DDBJ databases">
        <authorList>
            <person name="Gilroy R."/>
        </authorList>
    </citation>
    <scope>NUCLEOTIDE SEQUENCE</scope>
    <source>
        <strain evidence="10">ChiSxjej3B15-24422</strain>
    </source>
</reference>
<proteinExistence type="predicted"/>
<organism evidence="10 11">
    <name type="scientific">Candidatus Eisenbergiella pullistercoris</name>
    <dbReference type="NCBI Taxonomy" id="2838555"/>
    <lineage>
        <taxon>Bacteria</taxon>
        <taxon>Bacillati</taxon>
        <taxon>Bacillota</taxon>
        <taxon>Clostridia</taxon>
        <taxon>Lachnospirales</taxon>
        <taxon>Lachnospiraceae</taxon>
        <taxon>Eisenbergiella</taxon>
    </lineage>
</organism>
<dbReference type="GO" id="GO:0005524">
    <property type="term" value="F:ATP binding"/>
    <property type="evidence" value="ECO:0007669"/>
    <property type="project" value="UniProtKB-KW"/>
</dbReference>
<dbReference type="GO" id="GO:0016887">
    <property type="term" value="F:ATP hydrolysis activity"/>
    <property type="evidence" value="ECO:0007669"/>
    <property type="project" value="InterPro"/>
</dbReference>
<dbReference type="GO" id="GO:0005886">
    <property type="term" value="C:plasma membrane"/>
    <property type="evidence" value="ECO:0007669"/>
    <property type="project" value="UniProtKB-SubCell"/>
</dbReference>
<dbReference type="PANTHER" id="PTHR24221:SF646">
    <property type="entry name" value="HAEMOLYSIN SECRETION ATP-BINDING PROTEIN"/>
    <property type="match status" value="1"/>
</dbReference>
<keyword evidence="4 10" id="KW-0067">ATP-binding</keyword>
<feature type="domain" description="ABC transmembrane type-1" evidence="9">
    <location>
        <begin position="37"/>
        <end position="323"/>
    </location>
</feature>
<feature type="domain" description="ABC transporter" evidence="8">
    <location>
        <begin position="362"/>
        <end position="602"/>
    </location>
</feature>
<evidence type="ECO:0000313" key="10">
    <source>
        <dbReference type="EMBL" id="HIY60601.1"/>
    </source>
</evidence>
<reference evidence="10" key="1">
    <citation type="journal article" date="2021" name="PeerJ">
        <title>Extensive microbial diversity within the chicken gut microbiome revealed by metagenomics and culture.</title>
        <authorList>
            <person name="Gilroy R."/>
            <person name="Ravi A."/>
            <person name="Getino M."/>
            <person name="Pursley I."/>
            <person name="Horton D.L."/>
            <person name="Alikhan N.F."/>
            <person name="Baker D."/>
            <person name="Gharbi K."/>
            <person name="Hall N."/>
            <person name="Watson M."/>
            <person name="Adriaenssens E.M."/>
            <person name="Foster-Nyarko E."/>
            <person name="Jarju S."/>
            <person name="Secka A."/>
            <person name="Antonio M."/>
            <person name="Oren A."/>
            <person name="Chaudhuri R.R."/>
            <person name="La Ragione R."/>
            <person name="Hildebrand F."/>
            <person name="Pallen M.J."/>
        </authorList>
    </citation>
    <scope>NUCLEOTIDE SEQUENCE</scope>
    <source>
        <strain evidence="10">ChiSxjej3B15-24422</strain>
    </source>
</reference>
<gene>
    <name evidence="10" type="ORF">H9831_07990</name>
</gene>
<dbReference type="Proteomes" id="UP000824007">
    <property type="component" value="Unassembled WGS sequence"/>
</dbReference>